<protein>
    <submittedName>
        <fullName evidence="1">Uncharacterized protein</fullName>
    </submittedName>
</protein>
<evidence type="ECO:0000313" key="1">
    <source>
        <dbReference type="EMBL" id="GAH96816.1"/>
    </source>
</evidence>
<dbReference type="EMBL" id="BARV01001490">
    <property type="protein sequence ID" value="GAH96816.1"/>
    <property type="molecule type" value="Genomic_DNA"/>
</dbReference>
<proteinExistence type="predicted"/>
<reference evidence="1" key="1">
    <citation type="journal article" date="2014" name="Front. Microbiol.">
        <title>High frequency of phylogenetically diverse reductive dehalogenase-homologous genes in deep subseafloor sedimentary metagenomes.</title>
        <authorList>
            <person name="Kawai M."/>
            <person name="Futagami T."/>
            <person name="Toyoda A."/>
            <person name="Takaki Y."/>
            <person name="Nishi S."/>
            <person name="Hori S."/>
            <person name="Arai W."/>
            <person name="Tsubouchi T."/>
            <person name="Morono Y."/>
            <person name="Uchiyama I."/>
            <person name="Ito T."/>
            <person name="Fujiyama A."/>
            <person name="Inagaki F."/>
            <person name="Takami H."/>
        </authorList>
    </citation>
    <scope>NUCLEOTIDE SEQUENCE</scope>
    <source>
        <strain evidence="1">Expedition CK06-06</strain>
    </source>
</reference>
<name>X1JPY7_9ZZZZ</name>
<comment type="caution">
    <text evidence="1">The sequence shown here is derived from an EMBL/GenBank/DDBJ whole genome shotgun (WGS) entry which is preliminary data.</text>
</comment>
<organism evidence="1">
    <name type="scientific">marine sediment metagenome</name>
    <dbReference type="NCBI Taxonomy" id="412755"/>
    <lineage>
        <taxon>unclassified sequences</taxon>
        <taxon>metagenomes</taxon>
        <taxon>ecological metagenomes</taxon>
    </lineage>
</organism>
<gene>
    <name evidence="1" type="ORF">S06H3_04291</name>
</gene>
<accession>X1JPY7</accession>
<dbReference type="AlphaFoldDB" id="X1JPY7"/>
<sequence length="40" mass="4737">MQTDYLELYFKKVLDNLDAVKNERQKIEKAADVITDCFID</sequence>
<feature type="non-terminal residue" evidence="1">
    <location>
        <position position="40"/>
    </location>
</feature>